<proteinExistence type="predicted"/>
<gene>
    <name evidence="1" type="ORF">SOJ16_002370</name>
</gene>
<dbReference type="RefSeq" id="WP_235375264.1">
    <property type="nucleotide sequence ID" value="NZ_CP139957.1"/>
</dbReference>
<evidence type="ECO:0008006" key="3">
    <source>
        <dbReference type="Google" id="ProtNLM"/>
    </source>
</evidence>
<dbReference type="Gene3D" id="1.10.3210.10">
    <property type="entry name" value="Hypothetical protein af1432"/>
    <property type="match status" value="1"/>
</dbReference>
<dbReference type="InterPro" id="IPR050135">
    <property type="entry name" value="dGTPase-like"/>
</dbReference>
<dbReference type="PANTHER" id="PTHR11373">
    <property type="entry name" value="DEOXYNUCLEOSIDE TRIPHOSPHATE TRIPHOSPHOHYDROLASE"/>
    <property type="match status" value="1"/>
</dbReference>
<protein>
    <recommendedName>
        <fullName evidence="3">HD domain-containing protein</fullName>
    </recommendedName>
</protein>
<organism evidence="1 2">
    <name type="scientific">Anaerocellum danielii</name>
    <dbReference type="NCBI Taxonomy" id="1387557"/>
    <lineage>
        <taxon>Bacteria</taxon>
        <taxon>Bacillati</taxon>
        <taxon>Bacillota</taxon>
        <taxon>Bacillota incertae sedis</taxon>
        <taxon>Caldicellulosiruptorales</taxon>
        <taxon>Caldicellulosiruptoraceae</taxon>
        <taxon>Anaerocellum</taxon>
    </lineage>
</organism>
<dbReference type="PANTHER" id="PTHR11373:SF4">
    <property type="entry name" value="DEOXYNUCLEOSIDE TRIPHOSPHATE TRIPHOSPHOHYDROLASE SAMHD1"/>
    <property type="match status" value="1"/>
</dbReference>
<sequence>MSEKLYKFRDPVHGFIYVRPLELKLIDSFPFQRLRNIKQLAFSHYIYHGAEHSRFGHSLGVMHLVTRAFNTVTEKT</sequence>
<accession>A0ABZ0U439</accession>
<evidence type="ECO:0000313" key="2">
    <source>
        <dbReference type="Proteomes" id="UP001322744"/>
    </source>
</evidence>
<dbReference type="Proteomes" id="UP001322744">
    <property type="component" value="Chromosome"/>
</dbReference>
<name>A0ABZ0U439_9FIRM</name>
<reference evidence="1 2" key="1">
    <citation type="submission" date="2023-12" db="EMBL/GenBank/DDBJ databases">
        <authorList>
            <person name="Manesh M.J.H."/>
            <person name="Bing R.G."/>
            <person name="Willard D.J."/>
            <person name="Kelly R.M."/>
        </authorList>
    </citation>
    <scope>NUCLEOTIDE SEQUENCE [LARGE SCALE GENOMIC DNA]</scope>
    <source>
        <strain evidence="1 2">DSM 8977</strain>
    </source>
</reference>
<dbReference type="SUPFAM" id="SSF109604">
    <property type="entry name" value="HD-domain/PDEase-like"/>
    <property type="match status" value="1"/>
</dbReference>
<keyword evidence="2" id="KW-1185">Reference proteome</keyword>
<dbReference type="EMBL" id="CP139957">
    <property type="protein sequence ID" value="WPX08480.1"/>
    <property type="molecule type" value="Genomic_DNA"/>
</dbReference>
<evidence type="ECO:0000313" key="1">
    <source>
        <dbReference type="EMBL" id="WPX08480.1"/>
    </source>
</evidence>